<protein>
    <submittedName>
        <fullName evidence="2">Uncharacterized protein</fullName>
    </submittedName>
</protein>
<dbReference type="EMBL" id="CABITT030000002">
    <property type="protein sequence ID" value="VVA94165.1"/>
    <property type="molecule type" value="Genomic_DNA"/>
</dbReference>
<dbReference type="AlphaFoldDB" id="A0A565B070"/>
<feature type="region of interest" description="Disordered" evidence="1">
    <location>
        <begin position="1"/>
        <end position="22"/>
    </location>
</feature>
<organism evidence="2 3">
    <name type="scientific">Arabis nemorensis</name>
    <dbReference type="NCBI Taxonomy" id="586526"/>
    <lineage>
        <taxon>Eukaryota</taxon>
        <taxon>Viridiplantae</taxon>
        <taxon>Streptophyta</taxon>
        <taxon>Embryophyta</taxon>
        <taxon>Tracheophyta</taxon>
        <taxon>Spermatophyta</taxon>
        <taxon>Magnoliopsida</taxon>
        <taxon>eudicotyledons</taxon>
        <taxon>Gunneridae</taxon>
        <taxon>Pentapetalae</taxon>
        <taxon>rosids</taxon>
        <taxon>malvids</taxon>
        <taxon>Brassicales</taxon>
        <taxon>Brassicaceae</taxon>
        <taxon>Arabideae</taxon>
        <taxon>Arabis</taxon>
    </lineage>
</organism>
<evidence type="ECO:0000313" key="3">
    <source>
        <dbReference type="Proteomes" id="UP000489600"/>
    </source>
</evidence>
<proteinExistence type="predicted"/>
<sequence>MDASAKAQIPVDDELDEEEGEVIDSAPPLQLREERALGASGIKKKLLKLGSSWETPELGGEVSSSGFRCQNIF</sequence>
<name>A0A565B070_9BRAS</name>
<dbReference type="Proteomes" id="UP000489600">
    <property type="component" value="Unassembled WGS sequence"/>
</dbReference>
<comment type="caution">
    <text evidence="2">The sequence shown here is derived from an EMBL/GenBank/DDBJ whole genome shotgun (WGS) entry which is preliminary data.</text>
</comment>
<gene>
    <name evidence="2" type="ORF">ANE_LOCUS4610</name>
</gene>
<evidence type="ECO:0000256" key="1">
    <source>
        <dbReference type="SAM" id="MobiDB-lite"/>
    </source>
</evidence>
<evidence type="ECO:0000313" key="2">
    <source>
        <dbReference type="EMBL" id="VVA94165.1"/>
    </source>
</evidence>
<feature type="compositionally biased region" description="Acidic residues" evidence="1">
    <location>
        <begin position="11"/>
        <end position="22"/>
    </location>
</feature>
<reference evidence="2" key="1">
    <citation type="submission" date="2019-07" db="EMBL/GenBank/DDBJ databases">
        <authorList>
            <person name="Dittberner H."/>
        </authorList>
    </citation>
    <scope>NUCLEOTIDE SEQUENCE [LARGE SCALE GENOMIC DNA]</scope>
</reference>
<accession>A0A565B070</accession>
<keyword evidence="3" id="KW-1185">Reference proteome</keyword>